<sequence length="249" mass="29281">MLGYQIKNGKKCKFEQLCCKSSIYGNRQQTHIAQYWFRRFRNGDDGLTKSIHFLIEFVPCGGWTKAKPQNTSPTLWSLFGGGNKGLITQSRVLLIQYTYLFFKVFSYRLELTLHDITLRIVAHWTVTLCFYFYILGYINSPNKKKKAKRQPSRVTAIDIFDRDGTQHRLQLYTSDILTSPLTSATLSTEDLHFIMEQKIELALPPGPDTMERNTTNARVWKQFRETIQFREDGYYVRLPWKDNCYEKTR</sequence>
<accession>A0A1I7WBI6</accession>
<keyword evidence="1" id="KW-0472">Membrane</keyword>
<evidence type="ECO:0000313" key="2">
    <source>
        <dbReference type="Proteomes" id="UP000095283"/>
    </source>
</evidence>
<dbReference type="WBParaSite" id="Hba_02068">
    <property type="protein sequence ID" value="Hba_02068"/>
    <property type="gene ID" value="Hba_02068"/>
</dbReference>
<evidence type="ECO:0000256" key="1">
    <source>
        <dbReference type="SAM" id="Phobius"/>
    </source>
</evidence>
<keyword evidence="2" id="KW-1185">Reference proteome</keyword>
<evidence type="ECO:0000313" key="3">
    <source>
        <dbReference type="WBParaSite" id="Hba_02068"/>
    </source>
</evidence>
<feature type="transmembrane region" description="Helical" evidence="1">
    <location>
        <begin position="121"/>
        <end position="139"/>
    </location>
</feature>
<protein>
    <submittedName>
        <fullName evidence="3">HTH_48 domain-containing protein</fullName>
    </submittedName>
</protein>
<dbReference type="AlphaFoldDB" id="A0A1I7WBI6"/>
<name>A0A1I7WBI6_HETBA</name>
<reference evidence="3" key="1">
    <citation type="submission" date="2016-11" db="UniProtKB">
        <authorList>
            <consortium name="WormBaseParasite"/>
        </authorList>
    </citation>
    <scope>IDENTIFICATION</scope>
</reference>
<proteinExistence type="predicted"/>
<organism evidence="2 3">
    <name type="scientific">Heterorhabditis bacteriophora</name>
    <name type="common">Entomopathogenic nematode worm</name>
    <dbReference type="NCBI Taxonomy" id="37862"/>
    <lineage>
        <taxon>Eukaryota</taxon>
        <taxon>Metazoa</taxon>
        <taxon>Ecdysozoa</taxon>
        <taxon>Nematoda</taxon>
        <taxon>Chromadorea</taxon>
        <taxon>Rhabditida</taxon>
        <taxon>Rhabditina</taxon>
        <taxon>Rhabditomorpha</taxon>
        <taxon>Strongyloidea</taxon>
        <taxon>Heterorhabditidae</taxon>
        <taxon>Heterorhabditis</taxon>
    </lineage>
</organism>
<keyword evidence="1" id="KW-1133">Transmembrane helix</keyword>
<dbReference type="Proteomes" id="UP000095283">
    <property type="component" value="Unplaced"/>
</dbReference>
<keyword evidence="1" id="KW-0812">Transmembrane</keyword>